<dbReference type="AlphaFoldDB" id="A0A5N5X8X9"/>
<accession>A0A5N5X8X9</accession>
<organism evidence="1 2">
    <name type="scientific">Aspergillus leporis</name>
    <dbReference type="NCBI Taxonomy" id="41062"/>
    <lineage>
        <taxon>Eukaryota</taxon>
        <taxon>Fungi</taxon>
        <taxon>Dikarya</taxon>
        <taxon>Ascomycota</taxon>
        <taxon>Pezizomycotina</taxon>
        <taxon>Eurotiomycetes</taxon>
        <taxon>Eurotiomycetidae</taxon>
        <taxon>Eurotiales</taxon>
        <taxon>Aspergillaceae</taxon>
        <taxon>Aspergillus</taxon>
        <taxon>Aspergillus subgen. Circumdati</taxon>
    </lineage>
</organism>
<gene>
    <name evidence="1" type="ORF">BDV29DRAFT_171129</name>
</gene>
<dbReference type="Proteomes" id="UP000326565">
    <property type="component" value="Unassembled WGS sequence"/>
</dbReference>
<reference evidence="1 2" key="1">
    <citation type="submission" date="2019-04" db="EMBL/GenBank/DDBJ databases">
        <title>Friends and foes A comparative genomics study of 23 Aspergillus species from section Flavi.</title>
        <authorList>
            <consortium name="DOE Joint Genome Institute"/>
            <person name="Kjaerbolling I."/>
            <person name="Vesth T."/>
            <person name="Frisvad J.C."/>
            <person name="Nybo J.L."/>
            <person name="Theobald S."/>
            <person name="Kildgaard S."/>
            <person name="Isbrandt T."/>
            <person name="Kuo A."/>
            <person name="Sato A."/>
            <person name="Lyhne E.K."/>
            <person name="Kogle M.E."/>
            <person name="Wiebenga A."/>
            <person name="Kun R.S."/>
            <person name="Lubbers R.J."/>
            <person name="Makela M.R."/>
            <person name="Barry K."/>
            <person name="Chovatia M."/>
            <person name="Clum A."/>
            <person name="Daum C."/>
            <person name="Haridas S."/>
            <person name="He G."/>
            <person name="LaButti K."/>
            <person name="Lipzen A."/>
            <person name="Mondo S."/>
            <person name="Riley R."/>
            <person name="Salamov A."/>
            <person name="Simmons B.A."/>
            <person name="Magnuson J.K."/>
            <person name="Henrissat B."/>
            <person name="Mortensen U.H."/>
            <person name="Larsen T.O."/>
            <person name="Devries R.P."/>
            <person name="Grigoriev I.V."/>
            <person name="Machida M."/>
            <person name="Baker S.E."/>
            <person name="Andersen M.R."/>
        </authorList>
    </citation>
    <scope>NUCLEOTIDE SEQUENCE [LARGE SCALE GENOMIC DNA]</scope>
    <source>
        <strain evidence="1 2">CBS 151.66</strain>
    </source>
</reference>
<evidence type="ECO:0000313" key="2">
    <source>
        <dbReference type="Proteomes" id="UP000326565"/>
    </source>
</evidence>
<protein>
    <submittedName>
        <fullName evidence="1">Uncharacterized protein</fullName>
    </submittedName>
</protein>
<dbReference type="InterPro" id="IPR014710">
    <property type="entry name" value="RmlC-like_jellyroll"/>
</dbReference>
<dbReference type="Gene3D" id="2.60.120.10">
    <property type="entry name" value="Jelly Rolls"/>
    <property type="match status" value="1"/>
</dbReference>
<dbReference type="EMBL" id="ML732187">
    <property type="protein sequence ID" value="KAB8075974.1"/>
    <property type="molecule type" value="Genomic_DNA"/>
</dbReference>
<keyword evidence="2" id="KW-1185">Reference proteome</keyword>
<sequence length="110" mass="12208">MRISGIESYKEYGCSLFSRYMAFHAVDHCLCVQERALIVRLKGSPHAVFREGETVVNPAGQTFALVFDSNYVRVWAFTDGDGIESLVHQRRVGMGSGPNRDCGGGAQCRY</sequence>
<proteinExistence type="predicted"/>
<evidence type="ECO:0000313" key="1">
    <source>
        <dbReference type="EMBL" id="KAB8075974.1"/>
    </source>
</evidence>
<name>A0A5N5X8X9_9EURO</name>
<dbReference type="OrthoDB" id="2588190at2759"/>